<name>A0ABN7V5S1_GIGMA</name>
<sequence length="108" mass="12031">MFSIIKANPYWQERSIKGSSLIAFDVQFGPDPITKHGMGVTNSTVSGLAYGDVFSKYATVYIDYVSSIEGNKTFSIEFQIATPFSTPPNHILKFNLWDADEHIGCVIF</sequence>
<proteinExistence type="predicted"/>
<organism evidence="1 2">
    <name type="scientific">Gigaspora margarita</name>
    <dbReference type="NCBI Taxonomy" id="4874"/>
    <lineage>
        <taxon>Eukaryota</taxon>
        <taxon>Fungi</taxon>
        <taxon>Fungi incertae sedis</taxon>
        <taxon>Mucoromycota</taxon>
        <taxon>Glomeromycotina</taxon>
        <taxon>Glomeromycetes</taxon>
        <taxon>Diversisporales</taxon>
        <taxon>Gigasporaceae</taxon>
        <taxon>Gigaspora</taxon>
    </lineage>
</organism>
<evidence type="ECO:0000313" key="2">
    <source>
        <dbReference type="Proteomes" id="UP000789901"/>
    </source>
</evidence>
<dbReference type="Proteomes" id="UP000789901">
    <property type="component" value="Unassembled WGS sequence"/>
</dbReference>
<reference evidence="1 2" key="1">
    <citation type="submission" date="2021-06" db="EMBL/GenBank/DDBJ databases">
        <authorList>
            <person name="Kallberg Y."/>
            <person name="Tangrot J."/>
            <person name="Rosling A."/>
        </authorList>
    </citation>
    <scope>NUCLEOTIDE SEQUENCE [LARGE SCALE GENOMIC DNA]</scope>
    <source>
        <strain evidence="1 2">120-4 pot B 10/14</strain>
    </source>
</reference>
<gene>
    <name evidence="1" type="ORF">GMARGA_LOCUS13997</name>
</gene>
<comment type="caution">
    <text evidence="1">The sequence shown here is derived from an EMBL/GenBank/DDBJ whole genome shotgun (WGS) entry which is preliminary data.</text>
</comment>
<protein>
    <submittedName>
        <fullName evidence="1">7593_t:CDS:1</fullName>
    </submittedName>
</protein>
<evidence type="ECO:0000313" key="1">
    <source>
        <dbReference type="EMBL" id="CAG8726741.1"/>
    </source>
</evidence>
<keyword evidence="2" id="KW-1185">Reference proteome</keyword>
<dbReference type="EMBL" id="CAJVQB010009107">
    <property type="protein sequence ID" value="CAG8726741.1"/>
    <property type="molecule type" value="Genomic_DNA"/>
</dbReference>
<accession>A0ABN7V5S1</accession>